<dbReference type="AlphaFoldDB" id="B3QQK8"/>
<organism evidence="2 3">
    <name type="scientific">Chlorobaculum parvum (strain DSM 263 / NCIMB 8327)</name>
    <name type="common">Chlorobium vibrioforme subsp. thiosulfatophilum</name>
    <dbReference type="NCBI Taxonomy" id="517417"/>
    <lineage>
        <taxon>Bacteria</taxon>
        <taxon>Pseudomonadati</taxon>
        <taxon>Chlorobiota</taxon>
        <taxon>Chlorobiia</taxon>
        <taxon>Chlorobiales</taxon>
        <taxon>Chlorobiaceae</taxon>
        <taxon>Chlorobaculum</taxon>
    </lineage>
</organism>
<evidence type="ECO:0000313" key="2">
    <source>
        <dbReference type="EMBL" id="ACF12211.1"/>
    </source>
</evidence>
<dbReference type="RefSeq" id="WP_012503044.1">
    <property type="nucleotide sequence ID" value="NC_011027.1"/>
</dbReference>
<proteinExistence type="predicted"/>
<dbReference type="InterPro" id="IPR048354">
    <property type="entry name" value="TOD1_MUCI70_glycTrfase_dom"/>
</dbReference>
<name>B3QQK8_CHLP8</name>
<reference evidence="2" key="1">
    <citation type="submission" date="2008-06" db="EMBL/GenBank/DDBJ databases">
        <title>Complete sequence of Chlorobaculum parvum NCIB 8327.</title>
        <authorList>
            <consortium name="US DOE Joint Genome Institute"/>
            <person name="Lucas S."/>
            <person name="Copeland A."/>
            <person name="Lapidus A."/>
            <person name="Glavina del Rio T."/>
            <person name="Dalin E."/>
            <person name="Tice H."/>
            <person name="Bruce D."/>
            <person name="Goodwin L."/>
            <person name="Pitluck S."/>
            <person name="Schmutz J."/>
            <person name="Larimer F."/>
            <person name="Land M."/>
            <person name="Hauser L."/>
            <person name="Kyrpides N."/>
            <person name="Mikhailova N."/>
            <person name="Zhao F."/>
            <person name="Li T."/>
            <person name="Liu Z."/>
            <person name="Overmann J."/>
            <person name="Bryant D.A."/>
            <person name="Richardson P."/>
        </authorList>
    </citation>
    <scope>NUCLEOTIDE SEQUENCE [LARGE SCALE GENOMIC DNA]</scope>
    <source>
        <strain evidence="2">NCIB 8327</strain>
    </source>
</reference>
<protein>
    <recommendedName>
        <fullName evidence="1">TOD1/MUCI70 glycosyltransferase-like domain-containing protein</fullName>
    </recommendedName>
</protein>
<dbReference type="KEGG" id="cpc:Cpar_1819"/>
<feature type="domain" description="TOD1/MUCI70 glycosyltransferase-like" evidence="1">
    <location>
        <begin position="60"/>
        <end position="204"/>
    </location>
</feature>
<dbReference type="Proteomes" id="UP000008811">
    <property type="component" value="Chromosome"/>
</dbReference>
<dbReference type="Pfam" id="PF04765">
    <property type="entry name" value="TOD1_MUCI70"/>
    <property type="match status" value="1"/>
</dbReference>
<dbReference type="HOGENOM" id="CLU_078992_1_0_10"/>
<dbReference type="OrthoDB" id="396512at2"/>
<accession>B3QQK8</accession>
<sequence length="275" mass="32704">MSANKKRVVYTCITGGYDELLNHTFINPDWDYVCFSDDLSIRSEKNAQWEIRPLCFDKLDQVRNQRWHKLHPHLLFPECEVSLWVDGNVDILNGEIFEDVDQALKSNGLFACSLHPKRQCIYEEFDACQEAGKDDSDVMKRQEDLIKKSGFPKKNGLFETNIIVRRHSSPVVIRIMEEWWYWLEHYSRRDQLSFTYVLWKNDQKAKPLSPKSYRNSSGVKFRYATNHITKEELIKQKEELEAEVQRFKKSICWRVIKPFHKVKKSVIKRISRAKK</sequence>
<evidence type="ECO:0000259" key="1">
    <source>
        <dbReference type="Pfam" id="PF04765"/>
    </source>
</evidence>
<dbReference type="InterPro" id="IPR006852">
    <property type="entry name" value="TOD1_MUCI70"/>
</dbReference>
<dbReference type="eggNOG" id="COG1216">
    <property type="taxonomic scope" value="Bacteria"/>
</dbReference>
<keyword evidence="3" id="KW-1185">Reference proteome</keyword>
<dbReference type="STRING" id="517417.Cpar_1819"/>
<gene>
    <name evidence="2" type="ordered locus">Cpar_1819</name>
</gene>
<evidence type="ECO:0000313" key="3">
    <source>
        <dbReference type="Proteomes" id="UP000008811"/>
    </source>
</evidence>
<dbReference type="PANTHER" id="PTHR12956">
    <property type="entry name" value="ALKALINE CERAMIDASE-RELATED"/>
    <property type="match status" value="1"/>
</dbReference>
<dbReference type="EMBL" id="CP001099">
    <property type="protein sequence ID" value="ACF12211.1"/>
    <property type="molecule type" value="Genomic_DNA"/>
</dbReference>
<dbReference type="PANTHER" id="PTHR12956:SF17">
    <property type="entry name" value="OS01G0749100 PROTEIN"/>
    <property type="match status" value="1"/>
</dbReference>